<dbReference type="Proteomes" id="UP001596915">
    <property type="component" value="Unassembled WGS sequence"/>
</dbReference>
<protein>
    <submittedName>
        <fullName evidence="2">SgcJ/EcaC family oxidoreductase</fullName>
    </submittedName>
</protein>
<gene>
    <name evidence="2" type="ORF">ACFQ2K_37525</name>
</gene>
<dbReference type="EMBL" id="JBHTGL010000008">
    <property type="protein sequence ID" value="MFD0627520.1"/>
    <property type="molecule type" value="Genomic_DNA"/>
</dbReference>
<evidence type="ECO:0000259" key="1">
    <source>
        <dbReference type="Pfam" id="PF13474"/>
    </source>
</evidence>
<keyword evidence="3" id="KW-1185">Reference proteome</keyword>
<dbReference type="CDD" id="cd00531">
    <property type="entry name" value="NTF2_like"/>
    <property type="match status" value="1"/>
</dbReference>
<accession>A0ABW2X175</accession>
<dbReference type="InterPro" id="IPR011944">
    <property type="entry name" value="Steroid_delta5-4_isomerase"/>
</dbReference>
<dbReference type="Gene3D" id="3.10.450.50">
    <property type="match status" value="1"/>
</dbReference>
<reference evidence="3" key="1">
    <citation type="journal article" date="2019" name="Int. J. Syst. Evol. Microbiol.">
        <title>The Global Catalogue of Microorganisms (GCM) 10K type strain sequencing project: providing services to taxonomists for standard genome sequencing and annotation.</title>
        <authorList>
            <consortium name="The Broad Institute Genomics Platform"/>
            <consortium name="The Broad Institute Genome Sequencing Center for Infectious Disease"/>
            <person name="Wu L."/>
            <person name="Ma J."/>
        </authorList>
    </citation>
    <scope>NUCLEOTIDE SEQUENCE [LARGE SCALE GENOMIC DNA]</scope>
    <source>
        <strain evidence="3">JCM 12607</strain>
    </source>
</reference>
<dbReference type="SUPFAM" id="SSF54427">
    <property type="entry name" value="NTF2-like"/>
    <property type="match status" value="1"/>
</dbReference>
<dbReference type="InterPro" id="IPR037401">
    <property type="entry name" value="SnoaL-like"/>
</dbReference>
<dbReference type="Pfam" id="PF13474">
    <property type="entry name" value="SnoaL_3"/>
    <property type="match status" value="1"/>
</dbReference>
<dbReference type="InterPro" id="IPR032710">
    <property type="entry name" value="NTF2-like_dom_sf"/>
</dbReference>
<name>A0ABW2X175_9ACTN</name>
<feature type="domain" description="SnoaL-like" evidence="1">
    <location>
        <begin position="16"/>
        <end position="131"/>
    </location>
</feature>
<organism evidence="2 3">
    <name type="scientific">Streptomyces sanglieri</name>
    <dbReference type="NCBI Taxonomy" id="193460"/>
    <lineage>
        <taxon>Bacteria</taxon>
        <taxon>Bacillati</taxon>
        <taxon>Actinomycetota</taxon>
        <taxon>Actinomycetes</taxon>
        <taxon>Kitasatosporales</taxon>
        <taxon>Streptomycetaceae</taxon>
        <taxon>Streptomyces</taxon>
    </lineage>
</organism>
<evidence type="ECO:0000313" key="2">
    <source>
        <dbReference type="EMBL" id="MFD0627520.1"/>
    </source>
</evidence>
<sequence>MSHADQNTTTQTDVAVRELLDRFQSAWTSNDADAVAEMYTEDATLVMTGLALDSKDAIREFMRAAFDGPMRGSRPLNEPRIIRRTGADTAVVVSDLGILLDGQTELAESDKRVATFVLARADGVWRVTAYHNCPA</sequence>
<proteinExistence type="predicted"/>
<comment type="caution">
    <text evidence="2">The sequence shown here is derived from an EMBL/GenBank/DDBJ whole genome shotgun (WGS) entry which is preliminary data.</text>
</comment>
<evidence type="ECO:0000313" key="3">
    <source>
        <dbReference type="Proteomes" id="UP001596915"/>
    </source>
</evidence>
<dbReference type="NCBIfam" id="TIGR02246">
    <property type="entry name" value="SgcJ/EcaC family oxidoreductase"/>
    <property type="match status" value="1"/>
</dbReference>